<evidence type="ECO:0000256" key="10">
    <source>
        <dbReference type="HAMAP-Rule" id="MF_01465"/>
    </source>
</evidence>
<dbReference type="InterPro" id="IPR026593">
    <property type="entry name" value="SecY"/>
</dbReference>
<feature type="transmembrane region" description="Helical" evidence="10">
    <location>
        <begin position="186"/>
        <end position="205"/>
    </location>
</feature>
<evidence type="ECO:0000256" key="6">
    <source>
        <dbReference type="ARBA" id="ARBA00022989"/>
    </source>
</evidence>
<dbReference type="SUPFAM" id="SSF103491">
    <property type="entry name" value="Preprotein translocase SecY subunit"/>
    <property type="match status" value="1"/>
</dbReference>
<evidence type="ECO:0000256" key="7">
    <source>
        <dbReference type="ARBA" id="ARBA00023010"/>
    </source>
</evidence>
<keyword evidence="4 10" id="KW-0812">Transmembrane</keyword>
<reference evidence="13" key="1">
    <citation type="submission" date="2017-04" db="EMBL/GenBank/DDBJ databases">
        <title>Function of individual gut microbiota members based on whole genome sequencing of pure cultures obtained from chicken caecum.</title>
        <authorList>
            <person name="Medvecky M."/>
            <person name="Cejkova D."/>
            <person name="Polansky O."/>
            <person name="Karasova D."/>
            <person name="Kubasova T."/>
            <person name="Cizek A."/>
            <person name="Rychlik I."/>
        </authorList>
    </citation>
    <scope>NUCLEOTIDE SEQUENCE [LARGE SCALE GENOMIC DNA]</scope>
    <source>
        <strain evidence="13">An273</strain>
    </source>
</reference>
<accession>A0A1Y4DCK9</accession>
<dbReference type="InterPro" id="IPR002208">
    <property type="entry name" value="SecY/SEC61-alpha"/>
</dbReference>
<dbReference type="EMBL" id="NFJD01000004">
    <property type="protein sequence ID" value="OUO56332.1"/>
    <property type="molecule type" value="Genomic_DNA"/>
</dbReference>
<evidence type="ECO:0000256" key="5">
    <source>
        <dbReference type="ARBA" id="ARBA00022927"/>
    </source>
</evidence>
<evidence type="ECO:0000313" key="13">
    <source>
        <dbReference type="Proteomes" id="UP000196368"/>
    </source>
</evidence>
<dbReference type="FunFam" id="1.10.3370.10:FF:000001">
    <property type="entry name" value="Preprotein translocase subunit SecY"/>
    <property type="match status" value="1"/>
</dbReference>
<dbReference type="InterPro" id="IPR023201">
    <property type="entry name" value="SecY_dom_sf"/>
</dbReference>
<dbReference type="PRINTS" id="PR00303">
    <property type="entry name" value="SECYTRNLCASE"/>
</dbReference>
<dbReference type="NCBIfam" id="TIGR00967">
    <property type="entry name" value="3a0501s007"/>
    <property type="match status" value="1"/>
</dbReference>
<keyword evidence="7 10" id="KW-0811">Translocation</keyword>
<name>A0A1Y4DCK9_9BACT</name>
<gene>
    <name evidence="10" type="primary">secY</name>
    <name evidence="12" type="ORF">B5F75_06880</name>
</gene>
<feature type="transmembrane region" description="Helical" evidence="10">
    <location>
        <begin position="154"/>
        <end position="174"/>
    </location>
</feature>
<keyword evidence="8 10" id="KW-0472">Membrane</keyword>
<dbReference type="InterPro" id="IPR030659">
    <property type="entry name" value="SecY_CS"/>
</dbReference>
<keyword evidence="3 10" id="KW-0813">Transport</keyword>
<protein>
    <recommendedName>
        <fullName evidence="9 10">Protein translocase subunit SecY</fullName>
    </recommendedName>
</protein>
<dbReference type="RefSeq" id="WP_087289304.1">
    <property type="nucleotide sequence ID" value="NZ_NFJD01000004.1"/>
</dbReference>
<comment type="function">
    <text evidence="10">The central subunit of the protein translocation channel SecYEG. Consists of two halves formed by TMs 1-5 and 6-10. These two domains form a lateral gate at the front which open onto the bilayer between TMs 2 and 7, and are clamped together by SecE at the back. The channel is closed by both a pore ring composed of hydrophobic SecY resides and a short helix (helix 2A) on the extracellular side of the membrane which forms a plug. The plug probably moves laterally to allow the channel to open. The ring and the pore may move independently.</text>
</comment>
<comment type="subcellular location">
    <subcellularLocation>
        <location evidence="10">Cell membrane</location>
        <topology evidence="10">Multi-pass membrane protein</topology>
    </subcellularLocation>
    <subcellularLocation>
        <location evidence="1">Membrane</location>
        <topology evidence="1">Multi-pass membrane protein</topology>
    </subcellularLocation>
</comment>
<comment type="similarity">
    <text evidence="2 10 11">Belongs to the SecY/SEC61-alpha family.</text>
</comment>
<evidence type="ECO:0000256" key="2">
    <source>
        <dbReference type="ARBA" id="ARBA00005751"/>
    </source>
</evidence>
<dbReference type="Proteomes" id="UP000196368">
    <property type="component" value="Unassembled WGS sequence"/>
</dbReference>
<comment type="caution">
    <text evidence="10">Lacks conserved residue(s) required for the propagation of feature annotation.</text>
</comment>
<dbReference type="PIRSF" id="PIRSF004557">
    <property type="entry name" value="SecY"/>
    <property type="match status" value="1"/>
</dbReference>
<evidence type="ECO:0000256" key="1">
    <source>
        <dbReference type="ARBA" id="ARBA00004141"/>
    </source>
</evidence>
<proteinExistence type="inferred from homology"/>
<dbReference type="GO" id="GO:0006605">
    <property type="term" value="P:protein targeting"/>
    <property type="evidence" value="ECO:0007669"/>
    <property type="project" value="UniProtKB-UniRule"/>
</dbReference>
<comment type="subunit">
    <text evidence="10">Component of the Sec protein translocase complex. Heterotrimer consisting of SecY, SecE and SecG subunits. The heterotrimers can form oligomers, although 1 heterotrimer is thought to be able to translocate proteins. Interacts with the ribosome. Interacts with SecDF, and other proteins may be involved. Interacts with SecA.</text>
</comment>
<keyword evidence="6 10" id="KW-1133">Transmembrane helix</keyword>
<sequence length="445" mass="48841">MANNTVANIFNAPELKKRLLFLIGALAVFRIAAAIPIPGINTDVLKQLFAAHQNGILGFMNIFSGGALGKFSILALGIMPYINASIIMGLVRGAHIFPALDRMHKEGESGRRKENQITRIFALFLALLQGAMMTFAITKVEGAGGVSAVVNPSFMFFVTTVLTLAAGTMFVMWLGEQITEKGVGNGISLIIFAGIVDRLPGAIMEVVNRVQTEEMDFFMALVIFGAAVVITALVVWLETAQRQIPVQYAKRQVGNKTYGGQTSYLPLKIDQSGVIAVIFASSVISLPLTIASFNQEAPWAQKMLEAMNHSSWLYMLVFSALIIFFCYFYNSMTINPSDLADNMKKWGGFIPGIRPGEPTKNYIEWVMNRLTFCGAIFVCLIAVLPDFFRAEFNVDFYFGGTALLIVVGVALDTVGQVQAHLLARNYEPLMKGSKRIKGRWFNVGQ</sequence>
<evidence type="ECO:0000256" key="11">
    <source>
        <dbReference type="RuleBase" id="RU004349"/>
    </source>
</evidence>
<dbReference type="PANTHER" id="PTHR10906">
    <property type="entry name" value="SECY/SEC61-ALPHA FAMILY MEMBER"/>
    <property type="match status" value="1"/>
</dbReference>
<dbReference type="GO" id="GO:0043952">
    <property type="term" value="P:protein transport by the Sec complex"/>
    <property type="evidence" value="ECO:0007669"/>
    <property type="project" value="UniProtKB-UniRule"/>
</dbReference>
<feature type="transmembrane region" description="Helical" evidence="10">
    <location>
        <begin position="217"/>
        <end position="237"/>
    </location>
</feature>
<keyword evidence="10" id="KW-1003">Cell membrane</keyword>
<feature type="transmembrane region" description="Helical" evidence="10">
    <location>
        <begin position="311"/>
        <end position="329"/>
    </location>
</feature>
<dbReference type="AlphaFoldDB" id="A0A1Y4DCK9"/>
<evidence type="ECO:0000256" key="3">
    <source>
        <dbReference type="ARBA" id="ARBA00022448"/>
    </source>
</evidence>
<dbReference type="OrthoDB" id="9809248at2"/>
<feature type="transmembrane region" description="Helical" evidence="10">
    <location>
        <begin position="120"/>
        <end position="138"/>
    </location>
</feature>
<feature type="transmembrane region" description="Helical" evidence="10">
    <location>
        <begin position="396"/>
        <end position="414"/>
    </location>
</feature>
<feature type="transmembrane region" description="Helical" evidence="10">
    <location>
        <begin position="370"/>
        <end position="390"/>
    </location>
</feature>
<dbReference type="HAMAP" id="MF_01465">
    <property type="entry name" value="SecY"/>
    <property type="match status" value="1"/>
</dbReference>
<dbReference type="Pfam" id="PF00344">
    <property type="entry name" value="SecY"/>
    <property type="match status" value="1"/>
</dbReference>
<evidence type="ECO:0000313" key="12">
    <source>
        <dbReference type="EMBL" id="OUO56332.1"/>
    </source>
</evidence>
<dbReference type="Gene3D" id="1.10.3370.10">
    <property type="entry name" value="SecY subunit domain"/>
    <property type="match status" value="1"/>
</dbReference>
<dbReference type="GO" id="GO:0005886">
    <property type="term" value="C:plasma membrane"/>
    <property type="evidence" value="ECO:0007669"/>
    <property type="project" value="UniProtKB-SubCell"/>
</dbReference>
<feature type="transmembrane region" description="Helical" evidence="10">
    <location>
        <begin position="58"/>
        <end position="82"/>
    </location>
</feature>
<organism evidence="12 13">
    <name type="scientific">Candidatus Avelusimicrobium gallicola</name>
    <dbReference type="NCBI Taxonomy" id="2562704"/>
    <lineage>
        <taxon>Bacteria</taxon>
        <taxon>Pseudomonadati</taxon>
        <taxon>Elusimicrobiota</taxon>
        <taxon>Elusimicrobia</taxon>
        <taxon>Elusimicrobiales</taxon>
        <taxon>Elusimicrobiaceae</taxon>
        <taxon>Candidatus Avelusimicrobium</taxon>
    </lineage>
</organism>
<evidence type="ECO:0000256" key="9">
    <source>
        <dbReference type="ARBA" id="ARBA00039733"/>
    </source>
</evidence>
<evidence type="ECO:0000256" key="4">
    <source>
        <dbReference type="ARBA" id="ARBA00022692"/>
    </source>
</evidence>
<dbReference type="GO" id="GO:0065002">
    <property type="term" value="P:intracellular protein transmembrane transport"/>
    <property type="evidence" value="ECO:0007669"/>
    <property type="project" value="UniProtKB-UniRule"/>
</dbReference>
<dbReference type="PROSITE" id="PS00756">
    <property type="entry name" value="SECY_2"/>
    <property type="match status" value="1"/>
</dbReference>
<keyword evidence="13" id="KW-1185">Reference proteome</keyword>
<keyword evidence="5 10" id="KW-0653">Protein transport</keyword>
<comment type="caution">
    <text evidence="12">The sequence shown here is derived from an EMBL/GenBank/DDBJ whole genome shotgun (WGS) entry which is preliminary data.</text>
</comment>
<evidence type="ECO:0000256" key="8">
    <source>
        <dbReference type="ARBA" id="ARBA00023136"/>
    </source>
</evidence>